<dbReference type="OrthoDB" id="411592at2759"/>
<proteinExistence type="predicted"/>
<reference evidence="2 3" key="1">
    <citation type="submission" date="2018-05" db="EMBL/GenBank/DDBJ databases">
        <title>Draft genome sequence of Scytalidium lignicola DSM 105466, a ubiquitous saprotrophic fungus.</title>
        <authorList>
            <person name="Buettner E."/>
            <person name="Gebauer A.M."/>
            <person name="Hofrichter M."/>
            <person name="Liers C."/>
            <person name="Kellner H."/>
        </authorList>
    </citation>
    <scope>NUCLEOTIDE SEQUENCE [LARGE SCALE GENOMIC DNA]</scope>
    <source>
        <strain evidence="2 3">DSM 105466</strain>
    </source>
</reference>
<dbReference type="EMBL" id="NCSJ02000120">
    <property type="protein sequence ID" value="RFU29713.1"/>
    <property type="molecule type" value="Genomic_DNA"/>
</dbReference>
<dbReference type="GO" id="GO:0015074">
    <property type="term" value="P:DNA integration"/>
    <property type="evidence" value="ECO:0007669"/>
    <property type="project" value="InterPro"/>
</dbReference>
<feature type="domain" description="Integrase catalytic" evidence="1">
    <location>
        <begin position="1"/>
        <end position="110"/>
    </location>
</feature>
<sequence length="382" mass="43108">MLTLAFWPPISSPDQITIDVRKNFVSKEFQQYVNTMGITLKAVPVEAYNFIGTVERYHGLVRRAYQIIITEIRDIDKEMALQMAFKAVNDLPYLIPTTELNDIELPEVDTEDVEEEENSEGNDLTITVLLPTQLIQLVQLVKRGRGRLYDTTVFTQDEHQYTASQQAEISGLLEKGVFEIALVTDMPEGWQIENVVRGLRFVKLDKNTLQLLVFTDASFANNKDLSSQIGYVLALADGEGNANILHWSSIKCKRVTWSVLTSELYGMAHGFDMGASIKSTIDKALKISLPLVLCTDSKSLYDCLVKLGTTQEKRLMIDVMCLRQAYERREIAEVKWIQGTTNPADSMTKEKSSNALKQLVDTNKVQLKVVEWVEREGSGSKV</sequence>
<evidence type="ECO:0000259" key="1">
    <source>
        <dbReference type="PROSITE" id="PS50994"/>
    </source>
</evidence>
<gene>
    <name evidence="2" type="ORF">B7463_g6637</name>
</gene>
<accession>A0A3E2H9A6</accession>
<name>A0A3E2H9A6_SCYLI</name>
<feature type="non-terminal residue" evidence="2">
    <location>
        <position position="382"/>
    </location>
</feature>
<dbReference type="PROSITE" id="PS50994">
    <property type="entry name" value="INTEGRASE"/>
    <property type="match status" value="1"/>
</dbReference>
<dbReference type="InterPro" id="IPR036397">
    <property type="entry name" value="RNaseH_sf"/>
</dbReference>
<comment type="caution">
    <text evidence="2">The sequence shown here is derived from an EMBL/GenBank/DDBJ whole genome shotgun (WGS) entry which is preliminary data.</text>
</comment>
<feature type="non-terminal residue" evidence="2">
    <location>
        <position position="1"/>
    </location>
</feature>
<dbReference type="GO" id="GO:0003676">
    <property type="term" value="F:nucleic acid binding"/>
    <property type="evidence" value="ECO:0007669"/>
    <property type="project" value="InterPro"/>
</dbReference>
<dbReference type="STRING" id="5539.A0A3E2H9A6"/>
<evidence type="ECO:0000313" key="3">
    <source>
        <dbReference type="Proteomes" id="UP000258309"/>
    </source>
</evidence>
<protein>
    <recommendedName>
        <fullName evidence="1">Integrase catalytic domain-containing protein</fullName>
    </recommendedName>
</protein>
<keyword evidence="3" id="KW-1185">Reference proteome</keyword>
<dbReference type="AlphaFoldDB" id="A0A3E2H9A6"/>
<dbReference type="Proteomes" id="UP000258309">
    <property type="component" value="Unassembled WGS sequence"/>
</dbReference>
<dbReference type="InterPro" id="IPR001584">
    <property type="entry name" value="Integrase_cat-core"/>
</dbReference>
<organism evidence="2 3">
    <name type="scientific">Scytalidium lignicola</name>
    <name type="common">Hyphomycete</name>
    <dbReference type="NCBI Taxonomy" id="5539"/>
    <lineage>
        <taxon>Eukaryota</taxon>
        <taxon>Fungi</taxon>
        <taxon>Dikarya</taxon>
        <taxon>Ascomycota</taxon>
        <taxon>Pezizomycotina</taxon>
        <taxon>Leotiomycetes</taxon>
        <taxon>Leotiomycetes incertae sedis</taxon>
        <taxon>Scytalidium</taxon>
    </lineage>
</organism>
<dbReference type="Gene3D" id="3.30.420.10">
    <property type="entry name" value="Ribonuclease H-like superfamily/Ribonuclease H"/>
    <property type="match status" value="2"/>
</dbReference>
<evidence type="ECO:0000313" key="2">
    <source>
        <dbReference type="EMBL" id="RFU29713.1"/>
    </source>
</evidence>